<organism evidence="12 13">
    <name type="scientific">Acetobacter aceti</name>
    <dbReference type="NCBI Taxonomy" id="435"/>
    <lineage>
        <taxon>Bacteria</taxon>
        <taxon>Pseudomonadati</taxon>
        <taxon>Pseudomonadota</taxon>
        <taxon>Alphaproteobacteria</taxon>
        <taxon>Acetobacterales</taxon>
        <taxon>Acetobacteraceae</taxon>
        <taxon>Acetobacter</taxon>
        <taxon>Acetobacter subgen. Acetobacter</taxon>
    </lineage>
</organism>
<evidence type="ECO:0000256" key="7">
    <source>
        <dbReference type="ARBA" id="ARBA00023160"/>
    </source>
</evidence>
<dbReference type="PANTHER" id="PTHR45266:SF3">
    <property type="entry name" value="OXALOACETATE DECARBOXYLASE ALPHA CHAIN"/>
    <property type="match status" value="1"/>
</dbReference>
<reference evidence="12 13" key="1">
    <citation type="submission" date="2020-07" db="EMBL/GenBank/DDBJ databases">
        <title>Complete Genome Sequence of an acetic acid bacterium, Acetobacter aceti JCM20276.</title>
        <authorList>
            <person name="Hirose Y."/>
            <person name="Mihara H."/>
        </authorList>
    </citation>
    <scope>NUCLEOTIDE SEQUENCE [LARGE SCALE GENOMIC DNA]</scope>
    <source>
        <strain evidence="12 13">JCM20276</strain>
    </source>
</reference>
<dbReference type="InterPro" id="IPR000089">
    <property type="entry name" value="Biotin_lipoyl"/>
</dbReference>
<comment type="pathway">
    <text evidence="2 9">Lipid metabolism; fatty acid biosynthesis.</text>
</comment>
<evidence type="ECO:0000256" key="2">
    <source>
        <dbReference type="ARBA" id="ARBA00005194"/>
    </source>
</evidence>
<keyword evidence="6 9" id="KW-0443">Lipid metabolism</keyword>
<evidence type="ECO:0000313" key="13">
    <source>
        <dbReference type="Proteomes" id="UP000515220"/>
    </source>
</evidence>
<name>A0A6S6PF36_ACEAC</name>
<dbReference type="CDD" id="cd06850">
    <property type="entry name" value="biotinyl_domain"/>
    <property type="match status" value="1"/>
</dbReference>
<dbReference type="PANTHER" id="PTHR45266">
    <property type="entry name" value="OXALOACETATE DECARBOXYLASE ALPHA CHAIN"/>
    <property type="match status" value="1"/>
</dbReference>
<evidence type="ECO:0000256" key="4">
    <source>
        <dbReference type="ARBA" id="ARBA00022516"/>
    </source>
</evidence>
<dbReference type="Pfam" id="PF00364">
    <property type="entry name" value="Biotin_lipoyl"/>
    <property type="match status" value="1"/>
</dbReference>
<evidence type="ECO:0000256" key="3">
    <source>
        <dbReference type="ARBA" id="ARBA00017562"/>
    </source>
</evidence>
<keyword evidence="8 9" id="KW-0092">Biotin</keyword>
<feature type="compositionally biased region" description="Polar residues" evidence="10">
    <location>
        <begin position="35"/>
        <end position="53"/>
    </location>
</feature>
<dbReference type="InterPro" id="IPR050709">
    <property type="entry name" value="Biotin_Carboxyl_Carrier/Decarb"/>
</dbReference>
<evidence type="ECO:0000256" key="6">
    <source>
        <dbReference type="ARBA" id="ARBA00023098"/>
    </source>
</evidence>
<gene>
    <name evidence="12" type="ORF">AAJCM20276_06030</name>
</gene>
<dbReference type="UniPathway" id="UPA00094"/>
<evidence type="ECO:0000256" key="8">
    <source>
        <dbReference type="ARBA" id="ARBA00023267"/>
    </source>
</evidence>
<dbReference type="PROSITE" id="PS50968">
    <property type="entry name" value="BIOTINYL_LIPOYL"/>
    <property type="match status" value="1"/>
</dbReference>
<evidence type="ECO:0000256" key="1">
    <source>
        <dbReference type="ARBA" id="ARBA00003761"/>
    </source>
</evidence>
<accession>A0A6S6PF36</accession>
<dbReference type="InterPro" id="IPR001249">
    <property type="entry name" value="AcCoA_biotinCC"/>
</dbReference>
<dbReference type="GO" id="GO:0003989">
    <property type="term" value="F:acetyl-CoA carboxylase activity"/>
    <property type="evidence" value="ECO:0007669"/>
    <property type="project" value="InterPro"/>
</dbReference>
<feature type="region of interest" description="Disordered" evidence="10">
    <location>
        <begin position="35"/>
        <end position="63"/>
    </location>
</feature>
<dbReference type="InterPro" id="IPR011053">
    <property type="entry name" value="Single_hybrid_motif"/>
</dbReference>
<dbReference type="PRINTS" id="PR01071">
    <property type="entry name" value="ACOABIOTINCC"/>
</dbReference>
<evidence type="ECO:0000256" key="9">
    <source>
        <dbReference type="RuleBase" id="RU364072"/>
    </source>
</evidence>
<evidence type="ECO:0000313" key="12">
    <source>
        <dbReference type="EMBL" id="BCI65979.1"/>
    </source>
</evidence>
<protein>
    <recommendedName>
        <fullName evidence="3 9">Biotin carboxyl carrier protein of acetyl-CoA carboxylase</fullName>
    </recommendedName>
</protein>
<keyword evidence="5 9" id="KW-0276">Fatty acid metabolism</keyword>
<evidence type="ECO:0000256" key="10">
    <source>
        <dbReference type="SAM" id="MobiDB-lite"/>
    </source>
</evidence>
<proteinExistence type="predicted"/>
<dbReference type="Proteomes" id="UP000515220">
    <property type="component" value="Chromosome"/>
</dbReference>
<dbReference type="EMBL" id="AP023326">
    <property type="protein sequence ID" value="BCI65979.1"/>
    <property type="molecule type" value="Genomic_DNA"/>
</dbReference>
<keyword evidence="7 9" id="KW-0275">Fatty acid biosynthesis</keyword>
<dbReference type="GO" id="GO:0009317">
    <property type="term" value="C:acetyl-CoA carboxylase complex"/>
    <property type="evidence" value="ECO:0007669"/>
    <property type="project" value="InterPro"/>
</dbReference>
<feature type="domain" description="Lipoyl-binding" evidence="11">
    <location>
        <begin position="61"/>
        <end position="145"/>
    </location>
</feature>
<evidence type="ECO:0000256" key="5">
    <source>
        <dbReference type="ARBA" id="ARBA00022832"/>
    </source>
</evidence>
<sequence>MDIPRIQHLIDLLARSPIDELEIEESGWKIRLTRGTGSAAMTSPVTQLTPSETTPRKATDTAAVPQPVEQVIPSPTYGVFHISSSPGTPAYVKIGDVVEAGQQVGLVEAMKVFNAVKAPQSGRITEILVEDGAEVEAGTPLFRLA</sequence>
<comment type="function">
    <text evidence="1 9">This protein is a component of the acetyl coenzyme A carboxylase complex; first, biotin carboxylase catalyzes the carboxylation of the carrier protein and then the transcarboxylase transfers the carboxyl group to form malonyl-CoA.</text>
</comment>
<dbReference type="SUPFAM" id="SSF51230">
    <property type="entry name" value="Single hybrid motif"/>
    <property type="match status" value="1"/>
</dbReference>
<dbReference type="GO" id="GO:0006633">
    <property type="term" value="P:fatty acid biosynthetic process"/>
    <property type="evidence" value="ECO:0007669"/>
    <property type="project" value="UniProtKB-UniPathway"/>
</dbReference>
<dbReference type="InterPro" id="IPR001882">
    <property type="entry name" value="Biotin_BS"/>
</dbReference>
<keyword evidence="4 9" id="KW-0444">Lipid biosynthesis</keyword>
<dbReference type="AlphaFoldDB" id="A0A6S6PF36"/>
<dbReference type="Gene3D" id="2.40.50.100">
    <property type="match status" value="1"/>
</dbReference>
<dbReference type="PROSITE" id="PS00188">
    <property type="entry name" value="BIOTIN"/>
    <property type="match status" value="1"/>
</dbReference>
<evidence type="ECO:0000259" key="11">
    <source>
        <dbReference type="PROSITE" id="PS50968"/>
    </source>
</evidence>